<dbReference type="GO" id="GO:0009401">
    <property type="term" value="P:phosphoenolpyruvate-dependent sugar phosphotransferase system"/>
    <property type="evidence" value="ECO:0007669"/>
    <property type="project" value="UniProtKB-KW"/>
</dbReference>
<evidence type="ECO:0000313" key="5">
    <source>
        <dbReference type="EMBL" id="KFB07839.1"/>
    </source>
</evidence>
<feature type="domain" description="PTS EIIB type-1" evidence="4">
    <location>
        <begin position="43"/>
        <end position="123"/>
    </location>
</feature>
<sequence length="123" mass="13889">MKKTKLIFLYVFTFGIAYFVIKAKAKKHATIVNNELTLSYDIPFEINDFYTSVGGKENITSTEANINSIKVFVKDIEKVSQDNIKKLGAKGSMLSENCVTCLFGDYSKKLDEVLKMELNSNQN</sequence>
<comment type="caution">
    <text evidence="5">The sequence shown here is derived from an EMBL/GenBank/DDBJ whole genome shotgun (WGS) entry which is preliminary data.</text>
</comment>
<gene>
    <name evidence="5" type="ORF">P271_701</name>
</gene>
<protein>
    <submittedName>
        <fullName evidence="5">PTS system, IIC component</fullName>
    </submittedName>
</protein>
<dbReference type="InterPro" id="IPR001996">
    <property type="entry name" value="PTS_IIB_1"/>
</dbReference>
<dbReference type="Gene3D" id="3.30.1360.60">
    <property type="entry name" value="Glucose permease domain IIB"/>
    <property type="match status" value="1"/>
</dbReference>
<organism evidence="5 6">
    <name type="scientific">Malacoplasma iowae DK-CPA</name>
    <dbReference type="NCBI Taxonomy" id="1394179"/>
    <lineage>
        <taxon>Bacteria</taxon>
        <taxon>Bacillati</taxon>
        <taxon>Mycoplasmatota</taxon>
        <taxon>Mycoplasmoidales</taxon>
        <taxon>Mycoplasmoidaceae</taxon>
        <taxon>Malacoplasma</taxon>
    </lineage>
</organism>
<proteinExistence type="predicted"/>
<comment type="caution">
    <text evidence="3">Lacks conserved residue(s) required for the propagation of feature annotation.</text>
</comment>
<keyword evidence="2" id="KW-0598">Phosphotransferase system</keyword>
<name>A0A084U4F3_MALIO</name>
<evidence type="ECO:0000256" key="3">
    <source>
        <dbReference type="PROSITE-ProRule" id="PRU00421"/>
    </source>
</evidence>
<dbReference type="EMBL" id="AWQU01000058">
    <property type="protein sequence ID" value="KFB07839.1"/>
    <property type="molecule type" value="Genomic_DNA"/>
</dbReference>
<dbReference type="InterPro" id="IPR036878">
    <property type="entry name" value="Glu_permease_IIB"/>
</dbReference>
<dbReference type="GO" id="GO:0008982">
    <property type="term" value="F:protein-N(PI)-phosphohistidine-sugar phosphotransferase activity"/>
    <property type="evidence" value="ECO:0007669"/>
    <property type="project" value="InterPro"/>
</dbReference>
<evidence type="ECO:0000259" key="4">
    <source>
        <dbReference type="PROSITE" id="PS51098"/>
    </source>
</evidence>
<evidence type="ECO:0000256" key="2">
    <source>
        <dbReference type="ARBA" id="ARBA00022683"/>
    </source>
</evidence>
<dbReference type="RefSeq" id="WP_036451470.1">
    <property type="nucleotide sequence ID" value="NZ_AWQU01000058.1"/>
</dbReference>
<dbReference type="AlphaFoldDB" id="A0A084U4F3"/>
<dbReference type="SUPFAM" id="SSF55604">
    <property type="entry name" value="Glucose permease domain IIB"/>
    <property type="match status" value="1"/>
</dbReference>
<evidence type="ECO:0000313" key="6">
    <source>
        <dbReference type="Proteomes" id="UP000028523"/>
    </source>
</evidence>
<evidence type="ECO:0000256" key="1">
    <source>
        <dbReference type="ARBA" id="ARBA00022679"/>
    </source>
</evidence>
<accession>A0A084U4F3</accession>
<dbReference type="PROSITE" id="PS51098">
    <property type="entry name" value="PTS_EIIB_TYPE_1"/>
    <property type="match status" value="1"/>
</dbReference>
<keyword evidence="1" id="KW-0808">Transferase</keyword>
<reference evidence="5 6" key="1">
    <citation type="journal article" date="2014" name="PLoS ONE">
        <title>Reduction of Hydrogen Peroxide Accumulation and Toxicity by a Catalase from Mycoplasma iowae.</title>
        <authorList>
            <person name="Pritchard R.E."/>
            <person name="Prassinos A.J."/>
            <person name="Osborne J.D."/>
            <person name="Raviv Z."/>
            <person name="Balish M.F."/>
        </authorList>
    </citation>
    <scope>NUCLEOTIDE SEQUENCE [LARGE SCALE GENOMIC DNA]</scope>
    <source>
        <strain evidence="5 6">DK-CPA</strain>
    </source>
</reference>
<dbReference type="Proteomes" id="UP000028523">
    <property type="component" value="Unassembled WGS sequence"/>
</dbReference>
<keyword evidence="6" id="KW-1185">Reference proteome</keyword>